<accession>A0A2K3MT99</accession>
<dbReference type="Pfam" id="PF18052">
    <property type="entry name" value="Rx_N"/>
    <property type="match status" value="1"/>
</dbReference>
<feature type="domain" description="Disease resistance N-terminal" evidence="4">
    <location>
        <begin position="4"/>
        <end position="42"/>
    </location>
</feature>
<keyword evidence="2" id="KW-0547">Nucleotide-binding</keyword>
<dbReference type="GO" id="GO:0000166">
    <property type="term" value="F:nucleotide binding"/>
    <property type="evidence" value="ECO:0007669"/>
    <property type="project" value="UniProtKB-KW"/>
</dbReference>
<evidence type="ECO:0000256" key="1">
    <source>
        <dbReference type="ARBA" id="ARBA00022737"/>
    </source>
</evidence>
<organism evidence="5 6">
    <name type="scientific">Trifolium pratense</name>
    <name type="common">Red clover</name>
    <dbReference type="NCBI Taxonomy" id="57577"/>
    <lineage>
        <taxon>Eukaryota</taxon>
        <taxon>Viridiplantae</taxon>
        <taxon>Streptophyta</taxon>
        <taxon>Embryophyta</taxon>
        <taxon>Tracheophyta</taxon>
        <taxon>Spermatophyta</taxon>
        <taxon>Magnoliopsida</taxon>
        <taxon>eudicotyledons</taxon>
        <taxon>Gunneridae</taxon>
        <taxon>Pentapetalae</taxon>
        <taxon>rosids</taxon>
        <taxon>fabids</taxon>
        <taxon>Fabales</taxon>
        <taxon>Fabaceae</taxon>
        <taxon>Papilionoideae</taxon>
        <taxon>50 kb inversion clade</taxon>
        <taxon>NPAAA clade</taxon>
        <taxon>Hologalegina</taxon>
        <taxon>IRL clade</taxon>
        <taxon>Trifolieae</taxon>
        <taxon>Trifolium</taxon>
    </lineage>
</organism>
<protein>
    <submittedName>
        <fullName evidence="5">Putative CC-NBS-LRR resistance protein</fullName>
    </submittedName>
</protein>
<evidence type="ECO:0000259" key="4">
    <source>
        <dbReference type="Pfam" id="PF18052"/>
    </source>
</evidence>
<dbReference type="Gene3D" id="1.20.5.4130">
    <property type="match status" value="1"/>
</dbReference>
<reference evidence="5 6" key="1">
    <citation type="journal article" date="2014" name="Am. J. Bot.">
        <title>Genome assembly and annotation for red clover (Trifolium pratense; Fabaceae).</title>
        <authorList>
            <person name="Istvanek J."/>
            <person name="Jaros M."/>
            <person name="Krenek A."/>
            <person name="Repkova J."/>
        </authorList>
    </citation>
    <scope>NUCLEOTIDE SEQUENCE [LARGE SCALE GENOMIC DNA]</scope>
    <source>
        <strain evidence="6">cv. Tatra</strain>
        <tissue evidence="5">Young leaves</tissue>
    </source>
</reference>
<comment type="caution">
    <text evidence="5">The sequence shown here is derived from an EMBL/GenBank/DDBJ whole genome shotgun (WGS) entry which is preliminary data.</text>
</comment>
<keyword evidence="3" id="KW-0611">Plant defense</keyword>
<evidence type="ECO:0000256" key="3">
    <source>
        <dbReference type="ARBA" id="ARBA00022821"/>
    </source>
</evidence>
<gene>
    <name evidence="5" type="ORF">L195_g017214</name>
</gene>
<keyword evidence="1" id="KW-0677">Repeat</keyword>
<evidence type="ECO:0000256" key="2">
    <source>
        <dbReference type="ARBA" id="ARBA00022741"/>
    </source>
</evidence>
<dbReference type="STRING" id="57577.A0A2K3MT99"/>
<reference evidence="5 6" key="2">
    <citation type="journal article" date="2017" name="Front. Plant Sci.">
        <title>Gene Classification and Mining of Molecular Markers Useful in Red Clover (Trifolium pratense) Breeding.</title>
        <authorList>
            <person name="Istvanek J."/>
            <person name="Dluhosova J."/>
            <person name="Dluhos P."/>
            <person name="Patkova L."/>
            <person name="Nedelnik J."/>
            <person name="Repkova J."/>
        </authorList>
    </citation>
    <scope>NUCLEOTIDE SEQUENCE [LARGE SCALE GENOMIC DNA]</scope>
    <source>
        <strain evidence="6">cv. Tatra</strain>
        <tissue evidence="5">Young leaves</tissue>
    </source>
</reference>
<dbReference type="GO" id="GO:0006952">
    <property type="term" value="P:defense response"/>
    <property type="evidence" value="ECO:0007669"/>
    <property type="project" value="UniProtKB-KW"/>
</dbReference>
<dbReference type="EMBL" id="ASHM01012096">
    <property type="protein sequence ID" value="PNX94048.1"/>
    <property type="molecule type" value="Genomic_DNA"/>
</dbReference>
<dbReference type="InterPro" id="IPR041118">
    <property type="entry name" value="Rx_N"/>
</dbReference>
<dbReference type="Proteomes" id="UP000236291">
    <property type="component" value="Unassembled WGS sequence"/>
</dbReference>
<proteinExistence type="predicted"/>
<evidence type="ECO:0000313" key="5">
    <source>
        <dbReference type="EMBL" id="PNX94048.1"/>
    </source>
</evidence>
<name>A0A2K3MT99_TRIPR</name>
<evidence type="ECO:0000313" key="6">
    <source>
        <dbReference type="Proteomes" id="UP000236291"/>
    </source>
</evidence>
<dbReference type="AlphaFoldDB" id="A0A2K3MT99"/>
<sequence length="289" mass="33455">MIANPSVKQWLNMMRDAVFEVDDLFDEINTEALRCKVEAEYETRTATAQGVRSSSQHEMKELHYRDANLSFCPPFKIFRNGRLLVFACKTRISVALGGLLRTTLSQDYWDDVLKSSIWELTDDEVQPALLLSYRYPMLQNIPIYGETFPSHNFKILPPLGQLCNLKELCICGMISVKSVDIEFYGSDSHLFQPFSFLETLEFDNMLDWEDWKLTGGTTIEFTLSLFLRDIYYGIGCPLKPTWFPEASYRLQLFFVSLDVERSSRLITRSFPVVLLGLFGHRFVRGLKFL</sequence>